<evidence type="ECO:0000313" key="2">
    <source>
        <dbReference type="EMBL" id="MBE5040407.1"/>
    </source>
</evidence>
<evidence type="ECO:0000256" key="1">
    <source>
        <dbReference type="SAM" id="MobiDB-lite"/>
    </source>
</evidence>
<accession>A0A9D5R8W8</accession>
<organism evidence="2 3">
    <name type="scientific">Ructibacterium gallinarum</name>
    <dbReference type="NCBI Taxonomy" id="2779355"/>
    <lineage>
        <taxon>Bacteria</taxon>
        <taxon>Bacillati</taxon>
        <taxon>Bacillota</taxon>
        <taxon>Clostridia</taxon>
        <taxon>Eubacteriales</taxon>
        <taxon>Oscillospiraceae</taxon>
        <taxon>Ructibacterium</taxon>
    </lineage>
</organism>
<proteinExistence type="predicted"/>
<reference evidence="2" key="1">
    <citation type="submission" date="2020-10" db="EMBL/GenBank/DDBJ databases">
        <title>ChiBAC.</title>
        <authorList>
            <person name="Zenner C."/>
            <person name="Hitch T.C.A."/>
            <person name="Clavel T."/>
        </authorList>
    </citation>
    <scope>NUCLEOTIDE SEQUENCE</scope>
    <source>
        <strain evidence="2">DSM 107454</strain>
    </source>
</reference>
<comment type="caution">
    <text evidence="2">The sequence shown here is derived from an EMBL/GenBank/DDBJ whole genome shotgun (WGS) entry which is preliminary data.</text>
</comment>
<protein>
    <submittedName>
        <fullName evidence="2">Zinc ribbon domain-containing protein</fullName>
    </submittedName>
</protein>
<dbReference type="EMBL" id="JADCKB010000015">
    <property type="protein sequence ID" value="MBE5040407.1"/>
    <property type="molecule type" value="Genomic_DNA"/>
</dbReference>
<name>A0A9D5R8W8_9FIRM</name>
<keyword evidence="3" id="KW-1185">Reference proteome</keyword>
<evidence type="ECO:0000313" key="3">
    <source>
        <dbReference type="Proteomes" id="UP000806542"/>
    </source>
</evidence>
<sequence length="165" mass="18458">MDFMDQVKQTAVNVAQTVAQKSNELVEISKIKYEVYDLNNDIKKLYLEIGKLVYEELRESTALTEDIQIKCEIIEAKKARIAALKTKENQMKKGITCPVCGRECGEEQNYCPHCGADLAVEAEVEVPHVVIREEKAEPAKAAEPMEAAEKAEPAETLDTDAEDKK</sequence>
<feature type="region of interest" description="Disordered" evidence="1">
    <location>
        <begin position="134"/>
        <end position="165"/>
    </location>
</feature>
<dbReference type="Proteomes" id="UP000806542">
    <property type="component" value="Unassembled WGS sequence"/>
</dbReference>
<dbReference type="RefSeq" id="WP_226392960.1">
    <property type="nucleotide sequence ID" value="NZ_JADCKB010000015.1"/>
</dbReference>
<dbReference type="AlphaFoldDB" id="A0A9D5R8W8"/>
<feature type="compositionally biased region" description="Acidic residues" evidence="1">
    <location>
        <begin position="155"/>
        <end position="165"/>
    </location>
</feature>
<gene>
    <name evidence="2" type="ORF">INF28_08015</name>
</gene>